<keyword evidence="1" id="KW-1133">Transmembrane helix</keyword>
<reference evidence="2 3" key="1">
    <citation type="journal article" date="2012" name="New Phytol.">
        <title>Insight into trade-off between wood decay and parasitism from the genome of a fungal forest pathogen.</title>
        <authorList>
            <person name="Olson A."/>
            <person name="Aerts A."/>
            <person name="Asiegbu F."/>
            <person name="Belbahri L."/>
            <person name="Bouzid O."/>
            <person name="Broberg A."/>
            <person name="Canback B."/>
            <person name="Coutinho P.M."/>
            <person name="Cullen D."/>
            <person name="Dalman K."/>
            <person name="Deflorio G."/>
            <person name="van Diepen L.T."/>
            <person name="Dunand C."/>
            <person name="Duplessis S."/>
            <person name="Durling M."/>
            <person name="Gonthier P."/>
            <person name="Grimwood J."/>
            <person name="Fossdal C.G."/>
            <person name="Hansson D."/>
            <person name="Henrissat B."/>
            <person name="Hietala A."/>
            <person name="Himmelstrand K."/>
            <person name="Hoffmeister D."/>
            <person name="Hogberg N."/>
            <person name="James T.Y."/>
            <person name="Karlsson M."/>
            <person name="Kohler A."/>
            <person name="Kues U."/>
            <person name="Lee Y.H."/>
            <person name="Lin Y.C."/>
            <person name="Lind M."/>
            <person name="Lindquist E."/>
            <person name="Lombard V."/>
            <person name="Lucas S."/>
            <person name="Lunden K."/>
            <person name="Morin E."/>
            <person name="Murat C."/>
            <person name="Park J."/>
            <person name="Raffaello T."/>
            <person name="Rouze P."/>
            <person name="Salamov A."/>
            <person name="Schmutz J."/>
            <person name="Solheim H."/>
            <person name="Stahlberg J."/>
            <person name="Velez H."/>
            <person name="de Vries R.P."/>
            <person name="Wiebenga A."/>
            <person name="Woodward S."/>
            <person name="Yakovlev I."/>
            <person name="Garbelotto M."/>
            <person name="Martin F."/>
            <person name="Grigoriev I.V."/>
            <person name="Stenlid J."/>
        </authorList>
    </citation>
    <scope>NUCLEOTIDE SEQUENCE [LARGE SCALE GENOMIC DNA]</scope>
    <source>
        <strain evidence="2 3">TC 32-1</strain>
    </source>
</reference>
<feature type="transmembrane region" description="Helical" evidence="1">
    <location>
        <begin position="134"/>
        <end position="152"/>
    </location>
</feature>
<dbReference type="Proteomes" id="UP000030671">
    <property type="component" value="Unassembled WGS sequence"/>
</dbReference>
<dbReference type="EMBL" id="KI925458">
    <property type="protein sequence ID" value="ETW81877.1"/>
    <property type="molecule type" value="Genomic_DNA"/>
</dbReference>
<feature type="transmembrane region" description="Helical" evidence="1">
    <location>
        <begin position="51"/>
        <end position="80"/>
    </location>
</feature>
<dbReference type="HOGENOM" id="CLU_831732_0_0_1"/>
<dbReference type="InParanoid" id="W4K7S6"/>
<feature type="transmembrane region" description="Helical" evidence="1">
    <location>
        <begin position="256"/>
        <end position="274"/>
    </location>
</feature>
<dbReference type="GeneID" id="20673430"/>
<feature type="transmembrane region" description="Helical" evidence="1">
    <location>
        <begin position="92"/>
        <end position="122"/>
    </location>
</feature>
<keyword evidence="1" id="KW-0472">Membrane</keyword>
<accession>W4K7S6</accession>
<name>W4K7S6_HETIT</name>
<sequence>MPDKLLVETDPTLPLRPLLHPAEHIDCVDCASMSATGSSVPAVSSDFSPEIIQVIATVASQSAFFGIFVVIMLFSTYFLCCKGFETKANVMMLSVTTIMFATSTTYWAFTLTISVMSVQALYHPDKITLQEGEFIGGLYIAQMYLPMINYVLSDTVVAWRAWVLWQHNTRISIIPFVPLLGSLGTPRGGLFNRLAVYKVKGFKSQATDSLFAAWVLSLATNVAATILIACKAWRHRRMIKSYLAHGGLRRTQMEKIFALLIESGALYCVLWVLLITTRFSVVSAPECELIQDASVQIAVRQIICSSTESIPSSLLGYLPYSHCRPSDSSENGMG</sequence>
<dbReference type="RefSeq" id="XP_009546468.1">
    <property type="nucleotide sequence ID" value="XM_009548173.1"/>
</dbReference>
<dbReference type="AlphaFoldDB" id="W4K7S6"/>
<evidence type="ECO:0000256" key="1">
    <source>
        <dbReference type="SAM" id="Phobius"/>
    </source>
</evidence>
<gene>
    <name evidence="2" type="ORF">HETIRDRAFT_417928</name>
</gene>
<evidence type="ECO:0000313" key="2">
    <source>
        <dbReference type="EMBL" id="ETW81877.1"/>
    </source>
</evidence>
<organism evidence="2 3">
    <name type="scientific">Heterobasidion irregulare (strain TC 32-1)</name>
    <dbReference type="NCBI Taxonomy" id="747525"/>
    <lineage>
        <taxon>Eukaryota</taxon>
        <taxon>Fungi</taxon>
        <taxon>Dikarya</taxon>
        <taxon>Basidiomycota</taxon>
        <taxon>Agaricomycotina</taxon>
        <taxon>Agaricomycetes</taxon>
        <taxon>Russulales</taxon>
        <taxon>Bondarzewiaceae</taxon>
        <taxon>Heterobasidion</taxon>
        <taxon>Heterobasidion annosum species complex</taxon>
    </lineage>
</organism>
<dbReference type="KEGG" id="hir:HETIRDRAFT_417928"/>
<keyword evidence="1" id="KW-0812">Transmembrane</keyword>
<proteinExistence type="predicted"/>
<feature type="transmembrane region" description="Helical" evidence="1">
    <location>
        <begin position="173"/>
        <end position="191"/>
    </location>
</feature>
<protein>
    <submittedName>
        <fullName evidence="2">Uncharacterized protein</fullName>
    </submittedName>
</protein>
<evidence type="ECO:0000313" key="3">
    <source>
        <dbReference type="Proteomes" id="UP000030671"/>
    </source>
</evidence>
<keyword evidence="3" id="KW-1185">Reference proteome</keyword>
<dbReference type="OrthoDB" id="3174319at2759"/>
<feature type="transmembrane region" description="Helical" evidence="1">
    <location>
        <begin position="211"/>
        <end position="230"/>
    </location>
</feature>